<organism evidence="2 3">
    <name type="scientific">Prunus armeniaca</name>
    <name type="common">Apricot</name>
    <name type="synonym">Armeniaca vulgaris</name>
    <dbReference type="NCBI Taxonomy" id="36596"/>
    <lineage>
        <taxon>Eukaryota</taxon>
        <taxon>Viridiplantae</taxon>
        <taxon>Streptophyta</taxon>
        <taxon>Embryophyta</taxon>
        <taxon>Tracheophyta</taxon>
        <taxon>Spermatophyta</taxon>
        <taxon>Magnoliopsida</taxon>
        <taxon>eudicotyledons</taxon>
        <taxon>Gunneridae</taxon>
        <taxon>Pentapetalae</taxon>
        <taxon>rosids</taxon>
        <taxon>fabids</taxon>
        <taxon>Rosales</taxon>
        <taxon>Rosaceae</taxon>
        <taxon>Amygdaloideae</taxon>
        <taxon>Amygdaleae</taxon>
        <taxon>Prunus</taxon>
    </lineage>
</organism>
<accession>A0A6J5TI78</accession>
<dbReference type="EMBL" id="CAEKDK010000001">
    <property type="protein sequence ID" value="CAB4263553.1"/>
    <property type="molecule type" value="Genomic_DNA"/>
</dbReference>
<evidence type="ECO:0000313" key="3">
    <source>
        <dbReference type="Proteomes" id="UP000507222"/>
    </source>
</evidence>
<dbReference type="AlphaFoldDB" id="A0A6J5TI78"/>
<reference evidence="2 3" key="1">
    <citation type="submission" date="2020-05" db="EMBL/GenBank/DDBJ databases">
        <authorList>
            <person name="Campoy J."/>
            <person name="Schneeberger K."/>
            <person name="Spophaly S."/>
        </authorList>
    </citation>
    <scope>NUCLEOTIDE SEQUENCE [LARGE SCALE GENOMIC DNA]</scope>
    <source>
        <strain evidence="2">PruArmRojPasFocal</strain>
    </source>
</reference>
<proteinExistence type="predicted"/>
<evidence type="ECO:0000256" key="1">
    <source>
        <dbReference type="SAM" id="MobiDB-lite"/>
    </source>
</evidence>
<name>A0A6J5TI78_PRUAR</name>
<sequence length="95" mass="10114">MVKYPCLVAESSVNGGRANRRGMLKNGHGGGFLGDASVNHDANSDGCHERNNHQRNEDVAITGRKSPEDKEAAENENHGIGNAQDYGGPSQVLDI</sequence>
<dbReference type="Proteomes" id="UP000507222">
    <property type="component" value="Unassembled WGS sequence"/>
</dbReference>
<protein>
    <submittedName>
        <fullName evidence="2">Uncharacterized protein</fullName>
    </submittedName>
</protein>
<gene>
    <name evidence="2" type="ORF">CURHAP_LOCUS4015</name>
</gene>
<feature type="compositionally biased region" description="Basic and acidic residues" evidence="1">
    <location>
        <begin position="42"/>
        <end position="58"/>
    </location>
</feature>
<feature type="compositionally biased region" description="Basic and acidic residues" evidence="1">
    <location>
        <begin position="65"/>
        <end position="77"/>
    </location>
</feature>
<evidence type="ECO:0000313" key="2">
    <source>
        <dbReference type="EMBL" id="CAB4263553.1"/>
    </source>
</evidence>
<feature type="region of interest" description="Disordered" evidence="1">
    <location>
        <begin position="35"/>
        <end position="95"/>
    </location>
</feature>